<keyword evidence="2" id="KW-0255">Endonuclease</keyword>
<reference evidence="2 3" key="1">
    <citation type="submission" date="2019-03" db="EMBL/GenBank/DDBJ databases">
        <authorList>
            <person name="Kim M.K.M."/>
        </authorList>
    </citation>
    <scope>NUCLEOTIDE SEQUENCE [LARGE SCALE GENOMIC DNA]</scope>
    <source>
        <strain evidence="2 3">17J68-15</strain>
    </source>
</reference>
<name>A0A4R4E4E9_9BACT</name>
<protein>
    <submittedName>
        <fullName evidence="2">Endonuclease domain-containing protein</fullName>
    </submittedName>
</protein>
<feature type="domain" description="DUF559" evidence="1">
    <location>
        <begin position="25"/>
        <end position="132"/>
    </location>
</feature>
<dbReference type="GO" id="GO:0004519">
    <property type="term" value="F:endonuclease activity"/>
    <property type="evidence" value="ECO:0007669"/>
    <property type="project" value="UniProtKB-KW"/>
</dbReference>
<dbReference type="Proteomes" id="UP000295164">
    <property type="component" value="Unassembled WGS sequence"/>
</dbReference>
<dbReference type="CDD" id="cd01038">
    <property type="entry name" value="Endonuclease_DUF559"/>
    <property type="match status" value="1"/>
</dbReference>
<evidence type="ECO:0000313" key="2">
    <source>
        <dbReference type="EMBL" id="TCZ73723.1"/>
    </source>
</evidence>
<keyword evidence="2" id="KW-0540">Nuclease</keyword>
<dbReference type="RefSeq" id="WP_131851128.1">
    <property type="nucleotide sequence ID" value="NZ_SKFH01000005.1"/>
</dbReference>
<dbReference type="EMBL" id="SKFH01000005">
    <property type="protein sequence ID" value="TCZ73723.1"/>
    <property type="molecule type" value="Genomic_DNA"/>
</dbReference>
<organism evidence="2 3">
    <name type="scientific">Flaviaesturariibacter aridisoli</name>
    <dbReference type="NCBI Taxonomy" id="2545761"/>
    <lineage>
        <taxon>Bacteria</taxon>
        <taxon>Pseudomonadati</taxon>
        <taxon>Bacteroidota</taxon>
        <taxon>Chitinophagia</taxon>
        <taxon>Chitinophagales</taxon>
        <taxon>Chitinophagaceae</taxon>
        <taxon>Flaviaestuariibacter</taxon>
    </lineage>
</organism>
<dbReference type="PANTHER" id="PTHR38590">
    <property type="entry name" value="BLL0828 PROTEIN"/>
    <property type="match status" value="1"/>
</dbReference>
<dbReference type="AlphaFoldDB" id="A0A4R4E4E9"/>
<dbReference type="SUPFAM" id="SSF52980">
    <property type="entry name" value="Restriction endonuclease-like"/>
    <property type="match status" value="1"/>
</dbReference>
<dbReference type="Pfam" id="PF04480">
    <property type="entry name" value="DUF559"/>
    <property type="match status" value="1"/>
</dbReference>
<dbReference type="Gene3D" id="3.40.960.10">
    <property type="entry name" value="VSR Endonuclease"/>
    <property type="match status" value="1"/>
</dbReference>
<sequence length="141" mass="16444">MKNTTSDSDKHYGYQLADPLFYVALKQYAQRMRAQPTHAEMLLWNALRGKKLDGHKFRRQHIIGRYITDLVCLKKRLIIEIDGLIHQLPDNQQSDAERQEELEGMGFTVTRFTNKEVETQLEDVLEKIGSILNKLQEISTQ</sequence>
<proteinExistence type="predicted"/>
<gene>
    <name evidence="2" type="ORF">E0486_05420</name>
</gene>
<comment type="caution">
    <text evidence="2">The sequence shown here is derived from an EMBL/GenBank/DDBJ whole genome shotgun (WGS) entry which is preliminary data.</text>
</comment>
<evidence type="ECO:0000313" key="3">
    <source>
        <dbReference type="Proteomes" id="UP000295164"/>
    </source>
</evidence>
<dbReference type="InterPro" id="IPR047216">
    <property type="entry name" value="Endonuclease_DUF559_bact"/>
</dbReference>
<evidence type="ECO:0000259" key="1">
    <source>
        <dbReference type="Pfam" id="PF04480"/>
    </source>
</evidence>
<dbReference type="InterPro" id="IPR011335">
    <property type="entry name" value="Restrct_endonuc-II-like"/>
</dbReference>
<dbReference type="OrthoDB" id="9798754at2"/>
<keyword evidence="2" id="KW-0378">Hydrolase</keyword>
<accession>A0A4R4E4E9</accession>
<dbReference type="PANTHER" id="PTHR38590:SF1">
    <property type="entry name" value="BLL0828 PROTEIN"/>
    <property type="match status" value="1"/>
</dbReference>
<keyword evidence="3" id="KW-1185">Reference proteome</keyword>
<dbReference type="InterPro" id="IPR007569">
    <property type="entry name" value="DUF559"/>
</dbReference>